<protein>
    <submittedName>
        <fullName evidence="3">Vesicle transport protein</fullName>
    </submittedName>
</protein>
<dbReference type="Proteomes" id="UP000046395">
    <property type="component" value="Unassembled WGS sequence"/>
</dbReference>
<feature type="transmembrane region" description="Helical" evidence="1">
    <location>
        <begin position="87"/>
        <end position="108"/>
    </location>
</feature>
<evidence type="ECO:0000256" key="1">
    <source>
        <dbReference type="SAM" id="Phobius"/>
    </source>
</evidence>
<proteinExistence type="predicted"/>
<name>A0A5S6Q217_TRIMR</name>
<keyword evidence="2" id="KW-1185">Reference proteome</keyword>
<reference evidence="3" key="1">
    <citation type="submission" date="2019-12" db="UniProtKB">
        <authorList>
            <consortium name="WormBaseParasite"/>
        </authorList>
    </citation>
    <scope>IDENTIFICATION</scope>
</reference>
<keyword evidence="1" id="KW-0472">Membrane</keyword>
<dbReference type="AlphaFoldDB" id="A0A5S6Q217"/>
<evidence type="ECO:0000313" key="2">
    <source>
        <dbReference type="Proteomes" id="UP000046395"/>
    </source>
</evidence>
<accession>A0A5S6Q217</accession>
<dbReference type="WBParaSite" id="TMUE_0000001290.1">
    <property type="protein sequence ID" value="TMUE_0000001290.1"/>
    <property type="gene ID" value="WBGene00297192"/>
</dbReference>
<organism evidence="2 3">
    <name type="scientific">Trichuris muris</name>
    <name type="common">Mouse whipworm</name>
    <dbReference type="NCBI Taxonomy" id="70415"/>
    <lineage>
        <taxon>Eukaryota</taxon>
        <taxon>Metazoa</taxon>
        <taxon>Ecdysozoa</taxon>
        <taxon>Nematoda</taxon>
        <taxon>Enoplea</taxon>
        <taxon>Dorylaimia</taxon>
        <taxon>Trichinellida</taxon>
        <taxon>Trichuridae</taxon>
        <taxon>Trichuris</taxon>
    </lineage>
</organism>
<sequence>MGAVCESILAKFASFYKRPANAGLQKAPFERRSAPDRLDKIGQADPKLQLTVAVRLPTSFRLGELCGSINLRMISVVGGVLRWKSTLLTVLCVATQLATLIWFLFHYIPGGERAIRFFTSVFGRSVRSNLNAGSSSSNLPI</sequence>
<keyword evidence="1" id="KW-0812">Transmembrane</keyword>
<keyword evidence="1" id="KW-1133">Transmembrane helix</keyword>
<evidence type="ECO:0000313" key="3">
    <source>
        <dbReference type="WBParaSite" id="TMUE_0000001290.1"/>
    </source>
</evidence>